<name>A0A834WBU3_9FABA</name>
<keyword evidence="1" id="KW-1133">Transmembrane helix</keyword>
<proteinExistence type="predicted"/>
<organism evidence="2 3">
    <name type="scientific">Senna tora</name>
    <dbReference type="NCBI Taxonomy" id="362788"/>
    <lineage>
        <taxon>Eukaryota</taxon>
        <taxon>Viridiplantae</taxon>
        <taxon>Streptophyta</taxon>
        <taxon>Embryophyta</taxon>
        <taxon>Tracheophyta</taxon>
        <taxon>Spermatophyta</taxon>
        <taxon>Magnoliopsida</taxon>
        <taxon>eudicotyledons</taxon>
        <taxon>Gunneridae</taxon>
        <taxon>Pentapetalae</taxon>
        <taxon>rosids</taxon>
        <taxon>fabids</taxon>
        <taxon>Fabales</taxon>
        <taxon>Fabaceae</taxon>
        <taxon>Caesalpinioideae</taxon>
        <taxon>Cassia clade</taxon>
        <taxon>Senna</taxon>
    </lineage>
</organism>
<comment type="caution">
    <text evidence="2">The sequence shown here is derived from an EMBL/GenBank/DDBJ whole genome shotgun (WGS) entry which is preliminary data.</text>
</comment>
<dbReference type="AlphaFoldDB" id="A0A834WBU3"/>
<feature type="transmembrane region" description="Helical" evidence="1">
    <location>
        <begin position="75"/>
        <end position="96"/>
    </location>
</feature>
<keyword evidence="3" id="KW-1185">Reference proteome</keyword>
<protein>
    <submittedName>
        <fullName evidence="2">Very-long-chain enoyl-CoA reductase-like</fullName>
    </submittedName>
</protein>
<keyword evidence="1" id="KW-0472">Membrane</keyword>
<reference evidence="2" key="1">
    <citation type="submission" date="2020-09" db="EMBL/GenBank/DDBJ databases">
        <title>Genome-Enabled Discovery of Anthraquinone Biosynthesis in Senna tora.</title>
        <authorList>
            <person name="Kang S.-H."/>
            <person name="Pandey R.P."/>
            <person name="Lee C.-M."/>
            <person name="Sim J.-S."/>
            <person name="Jeong J.-T."/>
            <person name="Choi B.-S."/>
            <person name="Jung M."/>
            <person name="Ginzburg D."/>
            <person name="Zhao K."/>
            <person name="Won S.Y."/>
            <person name="Oh T.-J."/>
            <person name="Yu Y."/>
            <person name="Kim N.-H."/>
            <person name="Lee O.R."/>
            <person name="Lee T.-H."/>
            <person name="Bashyal P."/>
            <person name="Kim T.-S."/>
            <person name="Lee W.-H."/>
            <person name="Kawkins C."/>
            <person name="Kim C.-K."/>
            <person name="Kim J.S."/>
            <person name="Ahn B.O."/>
            <person name="Rhee S.Y."/>
            <person name="Sohng J.K."/>
        </authorList>
    </citation>
    <scope>NUCLEOTIDE SEQUENCE</scope>
    <source>
        <tissue evidence="2">Leaf</tissue>
    </source>
</reference>
<sequence length="136" mass="15535">MWVVSKFIFPPSLAVSAISALSFVWLVRIGYLETRGKHMQYSKFSNIIVGPTTTSSSDGRRRGEKKQKIELRSKVGMLVAYVPAFLLAAASFFWIFPHATLRTFLLHSALALHFFKRIFEWQLLSPFPSLKVERKG</sequence>
<evidence type="ECO:0000256" key="1">
    <source>
        <dbReference type="SAM" id="Phobius"/>
    </source>
</evidence>
<gene>
    <name evidence="2" type="ORF">G2W53_032450</name>
</gene>
<accession>A0A834WBU3</accession>
<dbReference type="EMBL" id="JAAIUW010000010">
    <property type="protein sequence ID" value="KAF7811474.1"/>
    <property type="molecule type" value="Genomic_DNA"/>
</dbReference>
<dbReference type="OrthoDB" id="5788137at2759"/>
<feature type="transmembrane region" description="Helical" evidence="1">
    <location>
        <begin position="12"/>
        <end position="31"/>
    </location>
</feature>
<evidence type="ECO:0000313" key="2">
    <source>
        <dbReference type="EMBL" id="KAF7811474.1"/>
    </source>
</evidence>
<keyword evidence="1" id="KW-0812">Transmembrane</keyword>
<evidence type="ECO:0000313" key="3">
    <source>
        <dbReference type="Proteomes" id="UP000634136"/>
    </source>
</evidence>
<dbReference type="Proteomes" id="UP000634136">
    <property type="component" value="Unassembled WGS sequence"/>
</dbReference>